<keyword evidence="3" id="KW-1185">Reference proteome</keyword>
<sequence>MFRGLKKAFSKGHSSEVETLEASTALRDETIPVRSKLKSEVPSNDLSATGVSTKDGFVSSFSGAHSNLPGSGGQEAWGSNLLGDATTPLRGRSGSTVLSAAPPLSTSGTNSLSASAITGSSQPPSTATTTAWGGTSTLLAKDASRSTSEKDAPKPSRLSGLFRSGSKNARNASTEDATAVEPVGQSLGTSGSFHEECIEDIRTSSASRNAQKAQAQAQAGREDEDCPPSAMQRAVVRTGSLMATPR</sequence>
<feature type="compositionally biased region" description="Basic residues" evidence="1">
    <location>
        <begin position="1"/>
        <end position="10"/>
    </location>
</feature>
<dbReference type="Proteomes" id="UP000747399">
    <property type="component" value="Unassembled WGS sequence"/>
</dbReference>
<dbReference type="AlphaFoldDB" id="A0A8J4BCI4"/>
<evidence type="ECO:0000256" key="1">
    <source>
        <dbReference type="SAM" id="MobiDB-lite"/>
    </source>
</evidence>
<accession>A0A8J4BCI4</accession>
<feature type="compositionally biased region" description="Polar residues" evidence="1">
    <location>
        <begin position="165"/>
        <end position="176"/>
    </location>
</feature>
<reference evidence="2" key="1">
    <citation type="journal article" date="2021" name="Proc. Natl. Acad. Sci. U.S.A.">
        <title>Three genomes in the algal genus Volvox reveal the fate of a haploid sex-determining region after a transition to homothallism.</title>
        <authorList>
            <person name="Yamamoto K."/>
            <person name="Hamaji T."/>
            <person name="Kawai-Toyooka H."/>
            <person name="Matsuzaki R."/>
            <person name="Takahashi F."/>
            <person name="Nishimura Y."/>
            <person name="Kawachi M."/>
            <person name="Noguchi H."/>
            <person name="Minakuchi Y."/>
            <person name="Umen J.G."/>
            <person name="Toyoda A."/>
            <person name="Nozaki H."/>
        </authorList>
    </citation>
    <scope>NUCLEOTIDE SEQUENCE</scope>
    <source>
        <strain evidence="2">NIES-3780</strain>
    </source>
</reference>
<feature type="compositionally biased region" description="Low complexity" evidence="1">
    <location>
        <begin position="126"/>
        <end position="139"/>
    </location>
</feature>
<feature type="compositionally biased region" description="Basic and acidic residues" evidence="1">
    <location>
        <begin position="193"/>
        <end position="202"/>
    </location>
</feature>
<name>A0A8J4BCI4_9CHLO</name>
<evidence type="ECO:0000313" key="3">
    <source>
        <dbReference type="Proteomes" id="UP000747399"/>
    </source>
</evidence>
<feature type="compositionally biased region" description="Basic and acidic residues" evidence="1">
    <location>
        <begin position="142"/>
        <end position="154"/>
    </location>
</feature>
<feature type="region of interest" description="Disordered" evidence="1">
    <location>
        <begin position="1"/>
        <end position="22"/>
    </location>
</feature>
<comment type="caution">
    <text evidence="2">The sequence shown here is derived from an EMBL/GenBank/DDBJ whole genome shotgun (WGS) entry which is preliminary data.</text>
</comment>
<protein>
    <submittedName>
        <fullName evidence="2">Uncharacterized protein</fullName>
    </submittedName>
</protein>
<feature type="region of interest" description="Disordered" evidence="1">
    <location>
        <begin position="58"/>
        <end position="246"/>
    </location>
</feature>
<feature type="compositionally biased region" description="Polar residues" evidence="1">
    <location>
        <begin position="59"/>
        <end position="69"/>
    </location>
</feature>
<feature type="compositionally biased region" description="Polar residues" evidence="1">
    <location>
        <begin position="93"/>
        <end position="125"/>
    </location>
</feature>
<organism evidence="2 3">
    <name type="scientific">Volvox africanus</name>
    <dbReference type="NCBI Taxonomy" id="51714"/>
    <lineage>
        <taxon>Eukaryota</taxon>
        <taxon>Viridiplantae</taxon>
        <taxon>Chlorophyta</taxon>
        <taxon>core chlorophytes</taxon>
        <taxon>Chlorophyceae</taxon>
        <taxon>CS clade</taxon>
        <taxon>Chlamydomonadales</taxon>
        <taxon>Volvocaceae</taxon>
        <taxon>Volvox</taxon>
    </lineage>
</organism>
<feature type="compositionally biased region" description="Low complexity" evidence="1">
    <location>
        <begin position="210"/>
        <end position="219"/>
    </location>
</feature>
<gene>
    <name evidence="2" type="ORF">Vafri_14052</name>
</gene>
<dbReference type="EMBL" id="BNCO01000033">
    <property type="protein sequence ID" value="GIL59101.1"/>
    <property type="molecule type" value="Genomic_DNA"/>
</dbReference>
<proteinExistence type="predicted"/>
<evidence type="ECO:0000313" key="2">
    <source>
        <dbReference type="EMBL" id="GIL59101.1"/>
    </source>
</evidence>